<accession>A0A9W6GSN1</accession>
<keyword evidence="3" id="KW-0808">Transferase</keyword>
<dbReference type="InterPro" id="IPR038740">
    <property type="entry name" value="BioF2-like_GNAT_dom"/>
</dbReference>
<gene>
    <name evidence="3" type="ORF">LMG27198_12710</name>
</gene>
<dbReference type="AlphaFoldDB" id="A0A9W6GSN1"/>
<dbReference type="RefSeq" id="WP_281801399.1">
    <property type="nucleotide sequence ID" value="NZ_BSEC01000001.1"/>
</dbReference>
<dbReference type="Pfam" id="PF13480">
    <property type="entry name" value="Acetyltransf_6"/>
    <property type="match status" value="1"/>
</dbReference>
<evidence type="ECO:0000313" key="4">
    <source>
        <dbReference type="Proteomes" id="UP001144323"/>
    </source>
</evidence>
<proteinExistence type="predicted"/>
<comment type="caution">
    <text evidence="3">The sequence shown here is derived from an EMBL/GenBank/DDBJ whole genome shotgun (WGS) entry which is preliminary data.</text>
</comment>
<evidence type="ECO:0000313" key="3">
    <source>
        <dbReference type="EMBL" id="GLI92279.1"/>
    </source>
</evidence>
<keyword evidence="4" id="KW-1185">Reference proteome</keyword>
<dbReference type="GO" id="GO:0016740">
    <property type="term" value="F:transferase activity"/>
    <property type="evidence" value="ECO:0007669"/>
    <property type="project" value="UniProtKB-KW"/>
</dbReference>
<dbReference type="Proteomes" id="UP001144323">
    <property type="component" value="Unassembled WGS sequence"/>
</dbReference>
<reference evidence="3" key="1">
    <citation type="journal article" date="2023" name="Int. J. Syst. Evol. Microbiol.">
        <title>Methylocystis iwaonis sp. nov., a type II methane-oxidizing bacterium from surface soil of a rice paddy field in Japan, and emended description of the genus Methylocystis (ex Whittenbury et al. 1970) Bowman et al. 1993.</title>
        <authorList>
            <person name="Kaise H."/>
            <person name="Sawadogo J.B."/>
            <person name="Alam M.S."/>
            <person name="Ueno C."/>
            <person name="Dianou D."/>
            <person name="Shinjo R."/>
            <person name="Asakawa S."/>
        </authorList>
    </citation>
    <scope>NUCLEOTIDE SEQUENCE</scope>
    <source>
        <strain evidence="3">LMG27198</strain>
    </source>
</reference>
<feature type="compositionally biased region" description="Polar residues" evidence="1">
    <location>
        <begin position="374"/>
        <end position="384"/>
    </location>
</feature>
<feature type="domain" description="BioF2-like acetyltransferase" evidence="2">
    <location>
        <begin position="173"/>
        <end position="321"/>
    </location>
</feature>
<dbReference type="SUPFAM" id="SSF55729">
    <property type="entry name" value="Acyl-CoA N-acyltransferases (Nat)"/>
    <property type="match status" value="1"/>
</dbReference>
<feature type="region of interest" description="Disordered" evidence="1">
    <location>
        <begin position="364"/>
        <end position="384"/>
    </location>
</feature>
<evidence type="ECO:0000256" key="1">
    <source>
        <dbReference type="SAM" id="MobiDB-lite"/>
    </source>
</evidence>
<dbReference type="Gene3D" id="3.40.630.30">
    <property type="match status" value="1"/>
</dbReference>
<evidence type="ECO:0000259" key="2">
    <source>
        <dbReference type="Pfam" id="PF13480"/>
    </source>
</evidence>
<name>A0A9W6GSN1_9HYPH</name>
<organism evidence="3 4">
    <name type="scientific">Methylocystis echinoides</name>
    <dbReference type="NCBI Taxonomy" id="29468"/>
    <lineage>
        <taxon>Bacteria</taxon>
        <taxon>Pseudomonadati</taxon>
        <taxon>Pseudomonadota</taxon>
        <taxon>Alphaproteobacteria</taxon>
        <taxon>Hyphomicrobiales</taxon>
        <taxon>Methylocystaceae</taxon>
        <taxon>Methylocystis</taxon>
    </lineage>
</organism>
<dbReference type="EMBL" id="BSEC01000001">
    <property type="protein sequence ID" value="GLI92279.1"/>
    <property type="molecule type" value="Genomic_DNA"/>
</dbReference>
<protein>
    <submittedName>
        <fullName evidence="3">Glycosyl transferase</fullName>
    </submittedName>
</protein>
<sequence length="384" mass="42824">MTPSLDDASITVTELRGEEAFFGFAEGWRALFRVTPDPTPFQSFEWLAAWRRRRGRGEPILLIANEAGIPIAAMALTQTRYRGAPLRFLRWMGAPDADYHDFVGGRRRDDCAAAFVGHLRQMPGWHVCELGELRPQTLASLASPLSGATQDSAPCAALRLPASRDAFERQAGRKLRSSIRRRAGMLSEAHPDHHFMTVSRVDELPQAMEDLFRLHTARLNKKGYGGAFATESARAFHRDVAAAFFENDMLRMHRLMVGDRCIAVIYCFNLRGVTCYYLGGFDPAFSRYSPGVLIIHHAITAAIEEGGSWFDFMRGGEEYKSRWKAEPRVNGRLLFGRPGLASRVAVAARRFERALWTLWQSRQGGDAESAAAPETQSSNTPSSA</sequence>
<dbReference type="InterPro" id="IPR016181">
    <property type="entry name" value="Acyl_CoA_acyltransferase"/>
</dbReference>